<evidence type="ECO:0000256" key="2">
    <source>
        <dbReference type="ARBA" id="ARBA00022729"/>
    </source>
</evidence>
<evidence type="ECO:0000259" key="4">
    <source>
        <dbReference type="Pfam" id="PF13458"/>
    </source>
</evidence>
<dbReference type="EMBL" id="CP035503">
    <property type="protein sequence ID" value="QDL35897.1"/>
    <property type="molecule type" value="Genomic_DNA"/>
</dbReference>
<evidence type="ECO:0000313" key="6">
    <source>
        <dbReference type="Proteomes" id="UP000316798"/>
    </source>
</evidence>
<dbReference type="Pfam" id="PF13458">
    <property type="entry name" value="Peripla_BP_6"/>
    <property type="match status" value="1"/>
</dbReference>
<dbReference type="Proteomes" id="UP000316798">
    <property type="component" value="Chromosome"/>
</dbReference>
<dbReference type="PANTHER" id="PTHR30483:SF38">
    <property type="entry name" value="BLR7848 PROTEIN"/>
    <property type="match status" value="1"/>
</dbReference>
<feature type="chain" id="PRO_5021995384" evidence="3">
    <location>
        <begin position="23"/>
        <end position="382"/>
    </location>
</feature>
<reference evidence="5 6" key="1">
    <citation type="submission" date="2019-01" db="EMBL/GenBank/DDBJ databases">
        <title>Genomic insights into a novel species Rhodoferax sp.</title>
        <authorList>
            <person name="Jin L."/>
        </authorList>
    </citation>
    <scope>NUCLEOTIDE SEQUENCE [LARGE SCALE GENOMIC DNA]</scope>
    <source>
        <strain evidence="5 6">CHu59-6-5</strain>
    </source>
</reference>
<dbReference type="InterPro" id="IPR028081">
    <property type="entry name" value="Leu-bd"/>
</dbReference>
<keyword evidence="6" id="KW-1185">Reference proteome</keyword>
<feature type="domain" description="Leucine-binding protein" evidence="4">
    <location>
        <begin position="24"/>
        <end position="363"/>
    </location>
</feature>
<evidence type="ECO:0000256" key="3">
    <source>
        <dbReference type="SAM" id="SignalP"/>
    </source>
</evidence>
<dbReference type="Gene3D" id="3.40.50.2300">
    <property type="match status" value="2"/>
</dbReference>
<name>A0A515D675_9BURK</name>
<sequence length="382" mass="40316">MKSIHKLAAVAVAMAFTLNAQADINIGVMVSTTGPGATLGIPEQNTVKLWPTEIAGQKLNVTVLNDASDTTTAAKNATKLISEDNVDVIVGPSLTPTSLAALDVAAKAKTPMISLAGGDSIIYPQDGPRHWAFRMAAPAAVAVNFALDDMLSKGVKKVGVIALATSFGEDYTKALEKAAPAKGIHVVAVERYNQTDTSVTSQTLRLLAAQPDAVYVMSSGTPGALPPIELSKRGFKGPVYQTQGVANADYLRVGGKGVEGNYMTVGPVLVAEQMPDSSILKKPALEYVKRYETVYGPGSRSLFGASAWTAVEWLEAAVPQALKKAKPGTPEFRAALRDALESMKDIVTPEAVFTMSPTNHNGADQRSQVLVRVVDGAWKLQK</sequence>
<proteinExistence type="inferred from homology"/>
<dbReference type="PANTHER" id="PTHR30483">
    <property type="entry name" value="LEUCINE-SPECIFIC-BINDING PROTEIN"/>
    <property type="match status" value="1"/>
</dbReference>
<dbReference type="KEGG" id="rhf:EUB48_00290"/>
<dbReference type="RefSeq" id="WP_142816997.1">
    <property type="nucleotide sequence ID" value="NZ_CP035503.1"/>
</dbReference>
<gene>
    <name evidence="5" type="ORF">EUB48_00290</name>
</gene>
<accession>A0A515D675</accession>
<evidence type="ECO:0000313" key="5">
    <source>
        <dbReference type="EMBL" id="QDL35897.1"/>
    </source>
</evidence>
<feature type="signal peptide" evidence="3">
    <location>
        <begin position="1"/>
        <end position="22"/>
    </location>
</feature>
<protein>
    <submittedName>
        <fullName evidence="5">ABC transporter substrate-binding protein</fullName>
    </submittedName>
</protein>
<keyword evidence="2 3" id="KW-0732">Signal</keyword>
<dbReference type="AlphaFoldDB" id="A0A515D675"/>
<organism evidence="5 6">
    <name type="scientific">Rhodoferax sediminis</name>
    <dbReference type="NCBI Taxonomy" id="2509614"/>
    <lineage>
        <taxon>Bacteria</taxon>
        <taxon>Pseudomonadati</taxon>
        <taxon>Pseudomonadota</taxon>
        <taxon>Betaproteobacteria</taxon>
        <taxon>Burkholderiales</taxon>
        <taxon>Comamonadaceae</taxon>
        <taxon>Rhodoferax</taxon>
    </lineage>
</organism>
<dbReference type="OrthoDB" id="5290698at2"/>
<dbReference type="SUPFAM" id="SSF53822">
    <property type="entry name" value="Periplasmic binding protein-like I"/>
    <property type="match status" value="1"/>
</dbReference>
<dbReference type="InterPro" id="IPR028082">
    <property type="entry name" value="Peripla_BP_I"/>
</dbReference>
<dbReference type="CDD" id="cd06333">
    <property type="entry name" value="PBP1_ABC_RPA1789-like"/>
    <property type="match status" value="1"/>
</dbReference>
<evidence type="ECO:0000256" key="1">
    <source>
        <dbReference type="ARBA" id="ARBA00010062"/>
    </source>
</evidence>
<dbReference type="InterPro" id="IPR051010">
    <property type="entry name" value="BCAA_transport"/>
</dbReference>
<comment type="similarity">
    <text evidence="1">Belongs to the leucine-binding protein family.</text>
</comment>